<protein>
    <submittedName>
        <fullName evidence="1">Uncharacterized protein DUF664</fullName>
    </submittedName>
</protein>
<dbReference type="Gene3D" id="1.20.120.450">
    <property type="entry name" value="dinb family like domain"/>
    <property type="match status" value="1"/>
</dbReference>
<evidence type="ECO:0000313" key="2">
    <source>
        <dbReference type="Proteomes" id="UP000245469"/>
    </source>
</evidence>
<sequence length="185" mass="20088">MVDPVAVPVASTTPVPSGLTGDPFAVSLADERTQLTAFLEHYRGAIEATLNGLGEEQARRRLVPSATTLLGLVKHVTWMQRVWFEECVGGTPRASLGLVATPEDSFQLTAQDTIRSVLAAHQGACATARALVANRSLDDVVTGHRSGPRTLRWVLLQVLRELAHHCGHADILREQVIADDHRLFT</sequence>
<gene>
    <name evidence="1" type="ORF">BXY45_12825</name>
</gene>
<dbReference type="InterPro" id="IPR034660">
    <property type="entry name" value="DinB/YfiT-like"/>
</dbReference>
<comment type="caution">
    <text evidence="1">The sequence shown here is derived from an EMBL/GenBank/DDBJ whole genome shotgun (WGS) entry which is preliminary data.</text>
</comment>
<dbReference type="SUPFAM" id="SSF109854">
    <property type="entry name" value="DinB/YfiT-like putative metalloenzymes"/>
    <property type="match status" value="1"/>
</dbReference>
<dbReference type="InterPro" id="IPR007061">
    <property type="entry name" value="MST-like"/>
</dbReference>
<accession>A0A315ZUD7</accession>
<dbReference type="Pfam" id="PF04978">
    <property type="entry name" value="MST"/>
    <property type="match status" value="1"/>
</dbReference>
<reference evidence="1 2" key="1">
    <citation type="submission" date="2018-03" db="EMBL/GenBank/DDBJ databases">
        <title>Genomic Encyclopedia of Archaeal and Bacterial Type Strains, Phase II (KMG-II): from individual species to whole genera.</title>
        <authorList>
            <person name="Goeker M."/>
        </authorList>
    </citation>
    <scope>NUCLEOTIDE SEQUENCE [LARGE SCALE GENOMIC DNA]</scope>
    <source>
        <strain evidence="1 2">DSM 44889</strain>
    </source>
</reference>
<dbReference type="Proteomes" id="UP000245469">
    <property type="component" value="Unassembled WGS sequence"/>
</dbReference>
<organism evidence="1 2">
    <name type="scientific">Quadrisphaera granulorum</name>
    <dbReference type="NCBI Taxonomy" id="317664"/>
    <lineage>
        <taxon>Bacteria</taxon>
        <taxon>Bacillati</taxon>
        <taxon>Actinomycetota</taxon>
        <taxon>Actinomycetes</taxon>
        <taxon>Kineosporiales</taxon>
        <taxon>Kineosporiaceae</taxon>
        <taxon>Quadrisphaera</taxon>
    </lineage>
</organism>
<dbReference type="EMBL" id="QGDQ01000028">
    <property type="protein sequence ID" value="PWJ48823.1"/>
    <property type="molecule type" value="Genomic_DNA"/>
</dbReference>
<evidence type="ECO:0000313" key="1">
    <source>
        <dbReference type="EMBL" id="PWJ48823.1"/>
    </source>
</evidence>
<proteinExistence type="predicted"/>
<dbReference type="AlphaFoldDB" id="A0A315ZUD7"/>
<name>A0A315ZUD7_9ACTN</name>
<keyword evidence="2" id="KW-1185">Reference proteome</keyword>